<comment type="caution">
    <text evidence="2">The sequence shown here is derived from an EMBL/GenBank/DDBJ whole genome shotgun (WGS) entry which is preliminary data.</text>
</comment>
<dbReference type="RefSeq" id="WP_267655560.1">
    <property type="nucleotide sequence ID" value="NZ_JAOVZR010000001.1"/>
</dbReference>
<dbReference type="InterPro" id="IPR009506">
    <property type="entry name" value="YjiS-like"/>
</dbReference>
<evidence type="ECO:0000259" key="1">
    <source>
        <dbReference type="Pfam" id="PF06568"/>
    </source>
</evidence>
<name>A0ABT3ZEN9_9HYPH</name>
<proteinExistence type="predicted"/>
<gene>
    <name evidence="2" type="ORF">OEG84_21040</name>
</gene>
<organism evidence="2 3">
    <name type="scientific">Hoeflea algicola</name>
    <dbReference type="NCBI Taxonomy" id="2983763"/>
    <lineage>
        <taxon>Bacteria</taxon>
        <taxon>Pseudomonadati</taxon>
        <taxon>Pseudomonadota</taxon>
        <taxon>Alphaproteobacteria</taxon>
        <taxon>Hyphomicrobiales</taxon>
        <taxon>Rhizobiaceae</taxon>
        <taxon>Hoeflea</taxon>
    </lineage>
</organism>
<feature type="domain" description="YjiS-like" evidence="1">
    <location>
        <begin position="41"/>
        <end position="64"/>
    </location>
</feature>
<evidence type="ECO:0000313" key="3">
    <source>
        <dbReference type="Proteomes" id="UP001073227"/>
    </source>
</evidence>
<keyword evidence="3" id="KW-1185">Reference proteome</keyword>
<evidence type="ECO:0000313" key="2">
    <source>
        <dbReference type="EMBL" id="MCY0150121.1"/>
    </source>
</evidence>
<dbReference type="EMBL" id="JAOVZR010000001">
    <property type="protein sequence ID" value="MCY0150121.1"/>
    <property type="molecule type" value="Genomic_DNA"/>
</dbReference>
<dbReference type="Pfam" id="PF06568">
    <property type="entry name" value="YjiS-like"/>
    <property type="match status" value="1"/>
</dbReference>
<accession>A0ABT3ZEN9</accession>
<sequence>MSIYITRHMLNPDLYPLKMEKRSGFLRRGWQFLVRKWGCHQAILALEAMDDRLLRDIGLYRADITRAVNGSVDHQVRMMPLAPLNTVSRIKTEDFRKAA</sequence>
<dbReference type="Proteomes" id="UP001073227">
    <property type="component" value="Unassembled WGS sequence"/>
</dbReference>
<reference evidence="2" key="1">
    <citation type="submission" date="2022-10" db="EMBL/GenBank/DDBJ databases">
        <title>Hoeflea sp. G2-23, isolated from marine algae.</title>
        <authorList>
            <person name="Kristyanto S."/>
            <person name="Kim J.M."/>
            <person name="Jeon C.O."/>
        </authorList>
    </citation>
    <scope>NUCLEOTIDE SEQUENCE</scope>
    <source>
        <strain evidence="2">G2-23</strain>
    </source>
</reference>
<protein>
    <submittedName>
        <fullName evidence="2">DUF1127 domain-containing protein</fullName>
    </submittedName>
</protein>